<reference evidence="1" key="1">
    <citation type="submission" date="2020-04" db="EMBL/GenBank/DDBJ databases">
        <authorList>
            <person name="Chiriac C."/>
            <person name="Salcher M."/>
            <person name="Ghai R."/>
            <person name="Kavagutti S V."/>
        </authorList>
    </citation>
    <scope>NUCLEOTIDE SEQUENCE</scope>
</reference>
<evidence type="ECO:0000313" key="1">
    <source>
        <dbReference type="EMBL" id="CAB4150570.1"/>
    </source>
</evidence>
<dbReference type="EMBL" id="LR796549">
    <property type="protein sequence ID" value="CAB4150570.1"/>
    <property type="molecule type" value="Genomic_DNA"/>
</dbReference>
<organism evidence="1">
    <name type="scientific">uncultured Caudovirales phage</name>
    <dbReference type="NCBI Taxonomy" id="2100421"/>
    <lineage>
        <taxon>Viruses</taxon>
        <taxon>Duplodnaviria</taxon>
        <taxon>Heunggongvirae</taxon>
        <taxon>Uroviricota</taxon>
        <taxon>Caudoviricetes</taxon>
        <taxon>Peduoviridae</taxon>
        <taxon>Maltschvirus</taxon>
        <taxon>Maltschvirus maltsch</taxon>
    </lineage>
</organism>
<protein>
    <submittedName>
        <fullName evidence="1">Uncharacterized protein</fullName>
    </submittedName>
</protein>
<proteinExistence type="predicted"/>
<accession>A0A6J5MZV4</accession>
<name>A0A6J5MZV4_9CAUD</name>
<gene>
    <name evidence="1" type="ORF">UFOVP574_2</name>
</gene>
<sequence length="104" mass="11217">MNNSLVVNLYPSPTGETDERLAVSTAVVSLTNAWSSAKTKYVLIDIQGDDVMVTFDGSNPSSTNGHLFKKLTPPFFWNKNTAMAAKFIRAASTDASVQATPFTV</sequence>